<proteinExistence type="predicted"/>
<evidence type="ECO:0000313" key="2">
    <source>
        <dbReference type="Proteomes" id="UP000034736"/>
    </source>
</evidence>
<dbReference type="Proteomes" id="UP000034736">
    <property type="component" value="Unassembled WGS sequence"/>
</dbReference>
<comment type="caution">
    <text evidence="1">The sequence shown here is derived from an EMBL/GenBank/DDBJ whole genome shotgun (WGS) entry which is preliminary data.</text>
</comment>
<accession>A0A0G1JE74</accession>
<dbReference type="AlphaFoldDB" id="A0A0G1JE74"/>
<reference evidence="1 2" key="1">
    <citation type="journal article" date="2015" name="Nature">
        <title>rRNA introns, odd ribosomes, and small enigmatic genomes across a large radiation of phyla.</title>
        <authorList>
            <person name="Brown C.T."/>
            <person name="Hug L.A."/>
            <person name="Thomas B.C."/>
            <person name="Sharon I."/>
            <person name="Castelle C.J."/>
            <person name="Singh A."/>
            <person name="Wilkins M.J."/>
            <person name="Williams K.H."/>
            <person name="Banfield J.F."/>
        </authorList>
    </citation>
    <scope>NUCLEOTIDE SEQUENCE [LARGE SCALE GENOMIC DNA]</scope>
</reference>
<gene>
    <name evidence="1" type="ORF">UW30_C0001G0047</name>
</gene>
<name>A0A0G1JE74_9BACT</name>
<dbReference type="EMBL" id="LCHU01000001">
    <property type="protein sequence ID" value="KKT42322.1"/>
    <property type="molecule type" value="Genomic_DNA"/>
</dbReference>
<protein>
    <submittedName>
        <fullName evidence="1">Uncharacterized protein</fullName>
    </submittedName>
</protein>
<evidence type="ECO:0000313" key="1">
    <source>
        <dbReference type="EMBL" id="KKT42322.1"/>
    </source>
</evidence>
<sequence length="125" mass="14215">MKEQALSMKETKEKLVKLEELIPQDFSDGMLYEFGRYLADYLNPELVPMGFVMGCELALYDLEKGVNGFTGKRIENNIVGYPPQTYSLLRMEIPRIADAVFSAEFAASVKKHIEEINAKMNAERS</sequence>
<dbReference type="STRING" id="1618647.UW30_C0001G0047"/>
<organism evidence="1 2">
    <name type="scientific">Candidatus Giovannonibacteria bacterium GW2011_GWA2_44_13b</name>
    <dbReference type="NCBI Taxonomy" id="1618647"/>
    <lineage>
        <taxon>Bacteria</taxon>
        <taxon>Candidatus Giovannoniibacteriota</taxon>
    </lineage>
</organism>